<dbReference type="AlphaFoldDB" id="A0AA87TEN6"/>
<dbReference type="RefSeq" id="WP_016523600.1">
    <property type="nucleotide sequence ID" value="NZ_KE332517.1"/>
</dbReference>
<proteinExistence type="predicted"/>
<feature type="signal peptide" evidence="1">
    <location>
        <begin position="1"/>
        <end position="22"/>
    </location>
</feature>
<gene>
    <name evidence="3" type="ORF">HMPREF9195_01667</name>
</gene>
<dbReference type="PROSITE" id="PS51257">
    <property type="entry name" value="PROKAR_LIPOPROTEIN"/>
    <property type="match status" value="1"/>
</dbReference>
<organism evidence="3 4">
    <name type="scientific">Treponema medium ATCC 700293</name>
    <dbReference type="NCBI Taxonomy" id="1125700"/>
    <lineage>
        <taxon>Bacteria</taxon>
        <taxon>Pseudomonadati</taxon>
        <taxon>Spirochaetota</taxon>
        <taxon>Spirochaetia</taxon>
        <taxon>Spirochaetales</taxon>
        <taxon>Treponemataceae</taxon>
        <taxon>Treponema</taxon>
    </lineage>
</organism>
<dbReference type="Pfam" id="PF18998">
    <property type="entry name" value="Flg_new_2"/>
    <property type="match status" value="1"/>
</dbReference>
<dbReference type="EMBL" id="ATFE01000012">
    <property type="protein sequence ID" value="EPF28455.1"/>
    <property type="molecule type" value="Genomic_DNA"/>
</dbReference>
<evidence type="ECO:0000313" key="3">
    <source>
        <dbReference type="EMBL" id="EPF28455.1"/>
    </source>
</evidence>
<comment type="caution">
    <text evidence="3">The sequence shown here is derived from an EMBL/GenBank/DDBJ whole genome shotgun (WGS) entry which is preliminary data.</text>
</comment>
<evidence type="ECO:0000256" key="1">
    <source>
        <dbReference type="SAM" id="SignalP"/>
    </source>
</evidence>
<sequence length="936" mass="105242">MTRTFTSLLRALVLLISAVVMAGCPQGNQNNKPGVKSQAYKVTLTKSGHGTVTAVPALPTDGMVAKDTLITFTAKPDEDFVVDRWTLSTGGFEAGTGTDSSAVAKIKVTAAVTVTVNFKSKPEGTVKYTVEHWQQNITGTDYTKVAEEIKYGKPGENTQAEAQTYEDFNAKLPIVQHIIDGNSTTIVQVYYDRKELNNTNPELDESKRKVLIEEAKIIILEAEYRLNTYWSGLTDEVRNQCQHIMTEISRYKWQLESIVRETNPATAEIRTSIGNLKQKIAEFDAALKDNQTYQTALAIEKAKTQLDIARLKIEKTQLELANIKFAEEKSGKTIDASLKNAVTAAVTALQNATEDLNKAVTASKPQQSEVENKMAVLRDKIAELTVAIKPLQIAIADLGKEFLAGVPVFVKEDGITVEMKNGESITYTDLKVLKNLYPDTTLNTENVAVHVDALTPALVNDFFKNFTHLNIDISKEVQVTSNDTQDPDADGNVQYFKASDLSEVTEKINFVDNSSGSMNPFKTFQFENIKGNIVIADTFSGFDHRELEAFVTDSYTLYNGTVIPRTKTWVTFSQLTKLIRWLKKYEFFNNKVRFGDMLVVNKRDGDQGVLNCLDTMINENIERFELKNTPGEEYSIKFAGHNSIRCYMILRGYRPNPEITVPQLLQISKRCRGGMSLRFNIKNLNCKKLSADDLKDLTFEGAWFSGHFEGEDTDLSEISFRRASSNAAGVVSFTGVLPKNQAGALYGYLIIRDAEIPDFSDQEDFISDWGDDPVVIEARKGIACLPSRIENLIVHNLKGLDKIAKGLTKKKISELYINGEFTFGYNYTTIGELLTIGDRYAHFYAGMYIGSEEAYKEFDRLYTFRHLGYWYEEDNTSRFVCFTDKNNHIIKGPYARKSDKIKKNDHGKWEYIEDGELIPVPLGNYKQDEDGFFEEK</sequence>
<evidence type="ECO:0000313" key="4">
    <source>
        <dbReference type="Proteomes" id="UP000014634"/>
    </source>
</evidence>
<evidence type="ECO:0000259" key="2">
    <source>
        <dbReference type="Pfam" id="PF18998"/>
    </source>
</evidence>
<keyword evidence="1" id="KW-0732">Signal</keyword>
<dbReference type="InterPro" id="IPR044060">
    <property type="entry name" value="Bacterial_rp_domain"/>
</dbReference>
<feature type="domain" description="Bacterial repeat" evidence="2">
    <location>
        <begin position="40"/>
        <end position="121"/>
    </location>
</feature>
<accession>A0AA87TEN6</accession>
<reference evidence="3 4" key="1">
    <citation type="submission" date="2013-04" db="EMBL/GenBank/DDBJ databases">
        <title>The Genome Sequence of Treponema medium ATCC 700293.</title>
        <authorList>
            <consortium name="The Broad Institute Genomics Platform"/>
            <person name="Earl A."/>
            <person name="Ward D."/>
            <person name="Feldgarden M."/>
            <person name="Gevers D."/>
            <person name="Leonetti C."/>
            <person name="Blanton J.M."/>
            <person name="Dewhirst F.E."/>
            <person name="Izard J."/>
            <person name="Walker B."/>
            <person name="Young S."/>
            <person name="Zeng Q."/>
            <person name="Gargeya S."/>
            <person name="Fitzgerald M."/>
            <person name="Haas B."/>
            <person name="Abouelleil A."/>
            <person name="Allen A.W."/>
            <person name="Alvarado L."/>
            <person name="Arachchi H.M."/>
            <person name="Berlin A.M."/>
            <person name="Chapman S.B."/>
            <person name="Gainer-Dewar J."/>
            <person name="Goldberg J."/>
            <person name="Griggs A."/>
            <person name="Gujja S."/>
            <person name="Hansen M."/>
            <person name="Howarth C."/>
            <person name="Imamovic A."/>
            <person name="Ireland A."/>
            <person name="Larimer J."/>
            <person name="McCowan C."/>
            <person name="Murphy C."/>
            <person name="Pearson M."/>
            <person name="Poon T.W."/>
            <person name="Priest M."/>
            <person name="Roberts A."/>
            <person name="Saif S."/>
            <person name="Shea T."/>
            <person name="Sisk P."/>
            <person name="Sykes S."/>
            <person name="Wortman J."/>
            <person name="Nusbaum C."/>
            <person name="Birren B."/>
        </authorList>
    </citation>
    <scope>NUCLEOTIDE SEQUENCE [LARGE SCALE GENOMIC DNA]</scope>
    <source>
        <strain evidence="3 4">ATCC 700293</strain>
    </source>
</reference>
<feature type="chain" id="PRO_5041677949" description="Bacterial repeat domain-containing protein" evidence="1">
    <location>
        <begin position="23"/>
        <end position="936"/>
    </location>
</feature>
<dbReference type="Proteomes" id="UP000014634">
    <property type="component" value="Unassembled WGS sequence"/>
</dbReference>
<protein>
    <recommendedName>
        <fullName evidence="2">Bacterial repeat domain-containing protein</fullName>
    </recommendedName>
</protein>
<name>A0AA87TEN6_TREMD</name>